<reference evidence="1 2" key="2">
    <citation type="submission" date="2019-04" db="EMBL/GenBank/DDBJ databases">
        <title>The genome sequence of big-headed turtle.</title>
        <authorList>
            <person name="Gong S."/>
        </authorList>
    </citation>
    <scope>NUCLEOTIDE SEQUENCE [LARGE SCALE GENOMIC DNA]</scope>
    <source>
        <strain evidence="1">DO16091913</strain>
        <tissue evidence="1">Muscle</tissue>
    </source>
</reference>
<keyword evidence="2" id="KW-1185">Reference proteome</keyword>
<sequence length="104" mass="12286">MYTSLNIKNNNRDSIIFTDTFSTESEKCTHNIHNFKLWYYKLFYKVMLQFRVLVSFHLTWLTFTYSRHDTTQELNFVSVASTVQTTTAAQNKRPYKLLDGTRGG</sequence>
<organism evidence="1 2">
    <name type="scientific">Platysternon megacephalum</name>
    <name type="common">big-headed turtle</name>
    <dbReference type="NCBI Taxonomy" id="55544"/>
    <lineage>
        <taxon>Eukaryota</taxon>
        <taxon>Metazoa</taxon>
        <taxon>Chordata</taxon>
        <taxon>Craniata</taxon>
        <taxon>Vertebrata</taxon>
        <taxon>Euteleostomi</taxon>
        <taxon>Archelosauria</taxon>
        <taxon>Testudinata</taxon>
        <taxon>Testudines</taxon>
        <taxon>Cryptodira</taxon>
        <taxon>Durocryptodira</taxon>
        <taxon>Testudinoidea</taxon>
        <taxon>Platysternidae</taxon>
        <taxon>Platysternon</taxon>
    </lineage>
</organism>
<evidence type="ECO:0000313" key="2">
    <source>
        <dbReference type="Proteomes" id="UP000297703"/>
    </source>
</evidence>
<dbReference type="EMBL" id="QXTE01000365">
    <property type="protein sequence ID" value="TFJ98850.1"/>
    <property type="molecule type" value="Genomic_DNA"/>
</dbReference>
<accession>A0A4D9DN22</accession>
<dbReference type="AlphaFoldDB" id="A0A4D9DN22"/>
<name>A0A4D9DN22_9SAUR</name>
<comment type="caution">
    <text evidence="1">The sequence shown here is derived from an EMBL/GenBank/DDBJ whole genome shotgun (WGS) entry which is preliminary data.</text>
</comment>
<evidence type="ECO:0000313" key="1">
    <source>
        <dbReference type="EMBL" id="TFJ98850.1"/>
    </source>
</evidence>
<proteinExistence type="predicted"/>
<gene>
    <name evidence="1" type="ORF">DR999_PMT19196</name>
</gene>
<dbReference type="Proteomes" id="UP000297703">
    <property type="component" value="Unassembled WGS sequence"/>
</dbReference>
<protein>
    <submittedName>
        <fullName evidence="1">Voltage-dependent calcium channel gamma-7 subunit</fullName>
    </submittedName>
</protein>
<reference evidence="1 2" key="1">
    <citation type="submission" date="2019-04" db="EMBL/GenBank/DDBJ databases">
        <title>Draft genome of the big-headed turtle Platysternon megacephalum.</title>
        <authorList>
            <person name="Gong S."/>
        </authorList>
    </citation>
    <scope>NUCLEOTIDE SEQUENCE [LARGE SCALE GENOMIC DNA]</scope>
    <source>
        <strain evidence="1">DO16091913</strain>
        <tissue evidence="1">Muscle</tissue>
    </source>
</reference>